<feature type="region of interest" description="Disordered" evidence="1">
    <location>
        <begin position="85"/>
        <end position="122"/>
    </location>
</feature>
<evidence type="ECO:0000256" key="1">
    <source>
        <dbReference type="SAM" id="MobiDB-lite"/>
    </source>
</evidence>
<proteinExistence type="predicted"/>
<name>A0AA86UWJ7_9EUKA</name>
<sequence>MYSHLYPARTDIPKATSADIYYTSTLMEQVDAMLLIDKQQKLQRIKYESMNIHQFIREKKLVLPNDLQNAIPKEILTDNDKLMQEGSENNEEIQEIEESSNLIGQKGSDDESSQNDDEGDDL</sequence>
<dbReference type="EMBL" id="CAXDID020000199">
    <property type="protein sequence ID" value="CAL6053897.1"/>
    <property type="molecule type" value="Genomic_DNA"/>
</dbReference>
<reference evidence="2" key="1">
    <citation type="submission" date="2023-06" db="EMBL/GenBank/DDBJ databases">
        <authorList>
            <person name="Kurt Z."/>
        </authorList>
    </citation>
    <scope>NUCLEOTIDE SEQUENCE</scope>
</reference>
<feature type="compositionally biased region" description="Acidic residues" evidence="1">
    <location>
        <begin position="88"/>
        <end position="98"/>
    </location>
</feature>
<comment type="caution">
    <text evidence="2">The sequence shown here is derived from an EMBL/GenBank/DDBJ whole genome shotgun (WGS) entry which is preliminary data.</text>
</comment>
<feature type="compositionally biased region" description="Acidic residues" evidence="1">
    <location>
        <begin position="110"/>
        <end position="122"/>
    </location>
</feature>
<evidence type="ECO:0000313" key="3">
    <source>
        <dbReference type="EMBL" id="CAL6053897.1"/>
    </source>
</evidence>
<dbReference type="AlphaFoldDB" id="A0AA86UWJ7"/>
<gene>
    <name evidence="2" type="ORF">HINF_LOCUS38988</name>
    <name evidence="3" type="ORF">HINF_LOCUS45753</name>
</gene>
<organism evidence="2">
    <name type="scientific">Hexamita inflata</name>
    <dbReference type="NCBI Taxonomy" id="28002"/>
    <lineage>
        <taxon>Eukaryota</taxon>
        <taxon>Metamonada</taxon>
        <taxon>Diplomonadida</taxon>
        <taxon>Hexamitidae</taxon>
        <taxon>Hexamitinae</taxon>
        <taxon>Hexamita</taxon>
    </lineage>
</organism>
<evidence type="ECO:0000313" key="2">
    <source>
        <dbReference type="EMBL" id="CAI9951343.1"/>
    </source>
</evidence>
<reference evidence="3 4" key="2">
    <citation type="submission" date="2024-07" db="EMBL/GenBank/DDBJ databases">
        <authorList>
            <person name="Akdeniz Z."/>
        </authorList>
    </citation>
    <scope>NUCLEOTIDE SEQUENCE [LARGE SCALE GENOMIC DNA]</scope>
</reference>
<evidence type="ECO:0000313" key="4">
    <source>
        <dbReference type="Proteomes" id="UP001642409"/>
    </source>
</evidence>
<protein>
    <submittedName>
        <fullName evidence="3">Hypothetical_protein</fullName>
    </submittedName>
</protein>
<keyword evidence="4" id="KW-1185">Reference proteome</keyword>
<dbReference type="Proteomes" id="UP001642409">
    <property type="component" value="Unassembled WGS sequence"/>
</dbReference>
<accession>A0AA86UWJ7</accession>
<dbReference type="EMBL" id="CATOUU010000823">
    <property type="protein sequence ID" value="CAI9951343.1"/>
    <property type="molecule type" value="Genomic_DNA"/>
</dbReference>